<name>A0AAJ0EAQ9_9PEZI</name>
<proteinExistence type="predicted"/>
<evidence type="ECO:0000256" key="1">
    <source>
        <dbReference type="SAM" id="MobiDB-lite"/>
    </source>
</evidence>
<feature type="region of interest" description="Disordered" evidence="1">
    <location>
        <begin position="281"/>
        <end position="310"/>
    </location>
</feature>
<dbReference type="GeneID" id="85479587"/>
<protein>
    <submittedName>
        <fullName evidence="2">Uncharacterized protein</fullName>
    </submittedName>
</protein>
<feature type="compositionally biased region" description="Polar residues" evidence="1">
    <location>
        <begin position="281"/>
        <end position="301"/>
    </location>
</feature>
<sequence>MPYQPDDHPMRLLKLYRQLGERRLIEGKEGASPVGSCDVRNFLFSFGSFVNRGCQLDEHLPSSPAKCLLSQIARVHKFPLPRAAPLTEGGHQTSRKRGSHSSVVLTCLGFFEHPDNPQRPRQAAGASRKTDRVFKYKAVNVFTLSSVNVRLDPILATSQPVPTGRSAQPIYDDLRQTHPPLARRHTADLSARSASHGFPHASPTGPGPKGHGAFDPFGASTSHTLSNTSYYVELINQLRPRSVFRFRLESSTPTVMAYRTGCISTPRFTAHSSPCSIRRVTQSTWHDGSTATPDYQQQSPRDNVIAQSHH</sequence>
<evidence type="ECO:0000313" key="3">
    <source>
        <dbReference type="Proteomes" id="UP001243989"/>
    </source>
</evidence>
<organism evidence="2 3">
    <name type="scientific">Colletotrichum phormii</name>
    <dbReference type="NCBI Taxonomy" id="359342"/>
    <lineage>
        <taxon>Eukaryota</taxon>
        <taxon>Fungi</taxon>
        <taxon>Dikarya</taxon>
        <taxon>Ascomycota</taxon>
        <taxon>Pezizomycotina</taxon>
        <taxon>Sordariomycetes</taxon>
        <taxon>Hypocreomycetidae</taxon>
        <taxon>Glomerellales</taxon>
        <taxon>Glomerellaceae</taxon>
        <taxon>Colletotrichum</taxon>
        <taxon>Colletotrichum acutatum species complex</taxon>
    </lineage>
</organism>
<dbReference type="RefSeq" id="XP_060440205.1">
    <property type="nucleotide sequence ID" value="XM_060594725.1"/>
</dbReference>
<keyword evidence="3" id="KW-1185">Reference proteome</keyword>
<dbReference type="AlphaFoldDB" id="A0AAJ0EAQ9"/>
<dbReference type="Proteomes" id="UP001243989">
    <property type="component" value="Unassembled WGS sequence"/>
</dbReference>
<feature type="region of interest" description="Disordered" evidence="1">
    <location>
        <begin position="188"/>
        <end position="218"/>
    </location>
</feature>
<accession>A0AAJ0EAQ9</accession>
<gene>
    <name evidence="2" type="ORF">BDP81DRAFT_475135</name>
</gene>
<comment type="caution">
    <text evidence="2">The sequence shown here is derived from an EMBL/GenBank/DDBJ whole genome shotgun (WGS) entry which is preliminary data.</text>
</comment>
<evidence type="ECO:0000313" key="2">
    <source>
        <dbReference type="EMBL" id="KAK1624210.1"/>
    </source>
</evidence>
<dbReference type="EMBL" id="JAHMHQ010000025">
    <property type="protein sequence ID" value="KAK1624210.1"/>
    <property type="molecule type" value="Genomic_DNA"/>
</dbReference>
<reference evidence="2" key="1">
    <citation type="submission" date="2021-06" db="EMBL/GenBank/DDBJ databases">
        <title>Comparative genomics, transcriptomics and evolutionary studies reveal genomic signatures of adaptation to plant cell wall in hemibiotrophic fungi.</title>
        <authorList>
            <consortium name="DOE Joint Genome Institute"/>
            <person name="Baroncelli R."/>
            <person name="Diaz J.F."/>
            <person name="Benocci T."/>
            <person name="Peng M."/>
            <person name="Battaglia E."/>
            <person name="Haridas S."/>
            <person name="Andreopoulos W."/>
            <person name="Labutti K."/>
            <person name="Pangilinan J."/>
            <person name="Floch G.L."/>
            <person name="Makela M.R."/>
            <person name="Henrissat B."/>
            <person name="Grigoriev I.V."/>
            <person name="Crouch J.A."/>
            <person name="De Vries R.P."/>
            <person name="Sukno S.A."/>
            <person name="Thon M.R."/>
        </authorList>
    </citation>
    <scope>NUCLEOTIDE SEQUENCE</scope>
    <source>
        <strain evidence="2">CBS 102054</strain>
    </source>
</reference>